<evidence type="ECO:0000259" key="1">
    <source>
        <dbReference type="Pfam" id="PF04865"/>
    </source>
</evidence>
<protein>
    <submittedName>
        <fullName evidence="2">Baseplate J/gp47 family protein</fullName>
    </submittedName>
</protein>
<dbReference type="PANTHER" id="PTHR37829">
    <property type="entry name" value="PHAGE-LIKE ELEMENT PBSX PROTEIN XKDT"/>
    <property type="match status" value="1"/>
</dbReference>
<dbReference type="KEGG" id="scor:J3U87_02740"/>
<proteinExistence type="predicted"/>
<dbReference type="InterPro" id="IPR006949">
    <property type="entry name" value="Barrel_Baseplate_J-like"/>
</dbReference>
<keyword evidence="3" id="KW-1185">Reference proteome</keyword>
<gene>
    <name evidence="2" type="ORF">J3U87_02740</name>
</gene>
<reference evidence="2" key="1">
    <citation type="submission" date="2021-03" db="EMBL/GenBank/DDBJ databases">
        <title>Acanthopleuribacteraceae sp. M133.</title>
        <authorList>
            <person name="Wang G."/>
        </authorList>
    </citation>
    <scope>NUCLEOTIDE SEQUENCE</scope>
    <source>
        <strain evidence="2">M133</strain>
    </source>
</reference>
<dbReference type="AlphaFoldDB" id="A0A8A4TQJ8"/>
<sequence length="571" mass="61106">MSFRRRTYPEVLENLLTAMTRGVAAESHGFPPEHDPGDGTWHHHLLKPEVAHVVSVHGAVHGEPHRFGEGTDYELVDSRTLVWTGKGALPDRGTLFQVCYYPQTALPVLTDLQTGSVVRTINETVALEVARLYAQLEAVYHAGFIDHAAGAELEKVVALLGVARIPEGRATGDLLFTRARGTTGNITISAGTRVITEDGRVEYETVGAATMAAGQSGIRVEARDLETNEGLPADSLTVLPAPIEGIAGVTNPEPTTGSTRAETDGELRTRAKHFLHGSERATLGALHQVFARQGVKAEIEEDTGEPGLVRVIPFGEHIDPDTYQRLVTAVAEVRPAGIRVELGEVVVPRAVDLSLLLTTDETATAQTLRNLQAAVRDAVKAYFEELPIRATGSLNRLTGAILAVDGVQDVRIVRADWEVDGSAVSVLDRQQGVLAIQGSPTRLGELNIADPNLPTTLDVVIGVPNGTTPPDPEAQTQALTAALTALNAANATEQPPASSVGFLELLRTLVLPDIVDMSAADETTIQPYRVRFTVAQVSGVTRVLVAGADAYEWTPFERLTLGLVQLEEVTE</sequence>
<feature type="domain" description="Baseplate protein J-like barrel" evidence="1">
    <location>
        <begin position="175"/>
        <end position="257"/>
    </location>
</feature>
<evidence type="ECO:0000313" key="2">
    <source>
        <dbReference type="EMBL" id="QTD51362.1"/>
    </source>
</evidence>
<accession>A0A8A4TQJ8</accession>
<dbReference type="Proteomes" id="UP000663929">
    <property type="component" value="Chromosome"/>
</dbReference>
<dbReference type="InterPro" id="IPR052399">
    <property type="entry name" value="Phage_Baseplate_Assmbl_Protein"/>
</dbReference>
<dbReference type="EMBL" id="CP071793">
    <property type="protein sequence ID" value="QTD51362.1"/>
    <property type="molecule type" value="Genomic_DNA"/>
</dbReference>
<dbReference type="PANTHER" id="PTHR37829:SF3">
    <property type="entry name" value="PROTEIN JAYE-RELATED"/>
    <property type="match status" value="1"/>
</dbReference>
<dbReference type="RefSeq" id="WP_237381493.1">
    <property type="nucleotide sequence ID" value="NZ_CP071793.1"/>
</dbReference>
<dbReference type="Pfam" id="PF04865">
    <property type="entry name" value="Baseplate_J"/>
    <property type="match status" value="1"/>
</dbReference>
<name>A0A8A4TQJ8_SULCO</name>
<organism evidence="2 3">
    <name type="scientific">Sulfidibacter corallicola</name>
    <dbReference type="NCBI Taxonomy" id="2818388"/>
    <lineage>
        <taxon>Bacteria</taxon>
        <taxon>Pseudomonadati</taxon>
        <taxon>Acidobacteriota</taxon>
        <taxon>Holophagae</taxon>
        <taxon>Acanthopleuribacterales</taxon>
        <taxon>Acanthopleuribacteraceae</taxon>
        <taxon>Sulfidibacter</taxon>
    </lineage>
</organism>
<evidence type="ECO:0000313" key="3">
    <source>
        <dbReference type="Proteomes" id="UP000663929"/>
    </source>
</evidence>